<protein>
    <submittedName>
        <fullName evidence="2">Uncharacterized protein</fullName>
    </submittedName>
</protein>
<feature type="region of interest" description="Disordered" evidence="1">
    <location>
        <begin position="123"/>
        <end position="175"/>
    </location>
</feature>
<comment type="caution">
    <text evidence="2">The sequence shown here is derived from an EMBL/GenBank/DDBJ whole genome shotgun (WGS) entry which is preliminary data.</text>
</comment>
<evidence type="ECO:0000313" key="2">
    <source>
        <dbReference type="EMBL" id="EMD29199.1"/>
    </source>
</evidence>
<name>M2P253_9PSEU</name>
<reference evidence="2 3" key="1">
    <citation type="submission" date="2012-10" db="EMBL/GenBank/DDBJ databases">
        <title>Genome assembly of Amycolatopsis azurea DSM 43854.</title>
        <authorList>
            <person name="Khatri I."/>
            <person name="Kaur I."/>
            <person name="Subramanian S."/>
            <person name="Mayilraj S."/>
        </authorList>
    </citation>
    <scope>NUCLEOTIDE SEQUENCE [LARGE SCALE GENOMIC DNA]</scope>
    <source>
        <strain evidence="2 3">DSM 43854</strain>
    </source>
</reference>
<dbReference type="PATRIC" id="fig|1238180.3.peg.925"/>
<dbReference type="EMBL" id="ANMG01000005">
    <property type="protein sequence ID" value="EMD29199.1"/>
    <property type="molecule type" value="Genomic_DNA"/>
</dbReference>
<proteinExistence type="predicted"/>
<dbReference type="Proteomes" id="UP000014137">
    <property type="component" value="Unassembled WGS sequence"/>
</dbReference>
<sequence length="175" mass="18979">MFDVDPGREGVLELCAENAGFAEGAFLERSSSDSGRKPSAPDTTRNCRAGPTNRKSQQKQFPCQRAFRPTLMTKCPYLSLVIRRASLVAGTILPPVFLGLLARRLQQGTPVDKVVLRVVRAPGRPARQQEPPGPAAAAITQIGDHGDTDDHNENAEPHPDSDHVRSPRKNSPPAE</sequence>
<dbReference type="AlphaFoldDB" id="M2P253"/>
<gene>
    <name evidence="2" type="ORF">C791_4939</name>
</gene>
<evidence type="ECO:0000256" key="1">
    <source>
        <dbReference type="SAM" id="MobiDB-lite"/>
    </source>
</evidence>
<organism evidence="2 3">
    <name type="scientific">Amycolatopsis azurea DSM 43854</name>
    <dbReference type="NCBI Taxonomy" id="1238180"/>
    <lineage>
        <taxon>Bacteria</taxon>
        <taxon>Bacillati</taxon>
        <taxon>Actinomycetota</taxon>
        <taxon>Actinomycetes</taxon>
        <taxon>Pseudonocardiales</taxon>
        <taxon>Pseudonocardiaceae</taxon>
        <taxon>Amycolatopsis</taxon>
    </lineage>
</organism>
<accession>M2P253</accession>
<evidence type="ECO:0000313" key="3">
    <source>
        <dbReference type="Proteomes" id="UP000014137"/>
    </source>
</evidence>
<feature type="region of interest" description="Disordered" evidence="1">
    <location>
        <begin position="27"/>
        <end position="61"/>
    </location>
</feature>
<feature type="compositionally biased region" description="Basic and acidic residues" evidence="1">
    <location>
        <begin position="144"/>
        <end position="165"/>
    </location>
</feature>